<dbReference type="PANTHER" id="PTHR46796:SF6">
    <property type="entry name" value="ARAC SUBFAMILY"/>
    <property type="match status" value="1"/>
</dbReference>
<keyword evidence="7" id="KW-1185">Reference proteome</keyword>
<dbReference type="InterPro" id="IPR020449">
    <property type="entry name" value="Tscrpt_reg_AraC-type_HTH"/>
</dbReference>
<dbReference type="SMART" id="SM00342">
    <property type="entry name" value="HTH_ARAC"/>
    <property type="match status" value="1"/>
</dbReference>
<dbReference type="PROSITE" id="PS00041">
    <property type="entry name" value="HTH_ARAC_FAMILY_1"/>
    <property type="match status" value="1"/>
</dbReference>
<sequence>MQTATYLGNTHSCFHAGGVIVSETSYTQKVYEGWHYHENHLLSLAVKGGTLEARSGGEREVLPGTVMLYQSGEKHRNRHTRHPSRNINLEIEESFLMQHGLTFSPLRDAPFVKTTLLQIFRESLSAAPFSQTAIASLVLSLFAAPARPAHGPLPAWVPLLRDYLQDQWNETPSLNTLATATGVHPVTISHYFPVYFHCSLGAYLRKIKVEKAISLMQQPELSLTAIAHQCGFFDQSHFIRTFKACTGFLPGEYRKL</sequence>
<evidence type="ECO:0000256" key="1">
    <source>
        <dbReference type="ARBA" id="ARBA00023015"/>
    </source>
</evidence>
<keyword evidence="3" id="KW-0010">Activator</keyword>
<dbReference type="SUPFAM" id="SSF46689">
    <property type="entry name" value="Homeodomain-like"/>
    <property type="match status" value="1"/>
</dbReference>
<dbReference type="SUPFAM" id="SSF51215">
    <property type="entry name" value="Regulatory protein AraC"/>
    <property type="match status" value="1"/>
</dbReference>
<dbReference type="GO" id="GO:0003700">
    <property type="term" value="F:DNA-binding transcription factor activity"/>
    <property type="evidence" value="ECO:0007669"/>
    <property type="project" value="InterPro"/>
</dbReference>
<name>A0A9Q5DB82_9BACT</name>
<dbReference type="Proteomes" id="UP000281028">
    <property type="component" value="Unassembled WGS sequence"/>
</dbReference>
<gene>
    <name evidence="6" type="ORF">ECE50_011055</name>
</gene>
<dbReference type="Gene3D" id="1.10.10.60">
    <property type="entry name" value="Homeodomain-like"/>
    <property type="match status" value="1"/>
</dbReference>
<evidence type="ECO:0000256" key="4">
    <source>
        <dbReference type="ARBA" id="ARBA00023163"/>
    </source>
</evidence>
<dbReference type="InterPro" id="IPR050204">
    <property type="entry name" value="AraC_XylS_family_regulators"/>
</dbReference>
<dbReference type="InterPro" id="IPR009057">
    <property type="entry name" value="Homeodomain-like_sf"/>
</dbReference>
<evidence type="ECO:0000256" key="3">
    <source>
        <dbReference type="ARBA" id="ARBA00023159"/>
    </source>
</evidence>
<dbReference type="EMBL" id="RIAR02000001">
    <property type="protein sequence ID" value="NSL87372.1"/>
    <property type="molecule type" value="Genomic_DNA"/>
</dbReference>
<evidence type="ECO:0000313" key="6">
    <source>
        <dbReference type="EMBL" id="NSL87372.1"/>
    </source>
</evidence>
<evidence type="ECO:0000259" key="5">
    <source>
        <dbReference type="PROSITE" id="PS01124"/>
    </source>
</evidence>
<keyword evidence="4" id="KW-0804">Transcription</keyword>
<organism evidence="6 7">
    <name type="scientific">Chitinophaga solisilvae</name>
    <dbReference type="NCBI Taxonomy" id="1233460"/>
    <lineage>
        <taxon>Bacteria</taxon>
        <taxon>Pseudomonadati</taxon>
        <taxon>Bacteroidota</taxon>
        <taxon>Chitinophagia</taxon>
        <taxon>Chitinophagales</taxon>
        <taxon>Chitinophagaceae</taxon>
        <taxon>Chitinophaga</taxon>
    </lineage>
</organism>
<proteinExistence type="predicted"/>
<dbReference type="InterPro" id="IPR037923">
    <property type="entry name" value="HTH-like"/>
</dbReference>
<protein>
    <submittedName>
        <fullName evidence="6">Helix-turn-helix transcriptional regulator</fullName>
    </submittedName>
</protein>
<dbReference type="InterPro" id="IPR018062">
    <property type="entry name" value="HTH_AraC-typ_CS"/>
</dbReference>
<dbReference type="PROSITE" id="PS01124">
    <property type="entry name" value="HTH_ARAC_FAMILY_2"/>
    <property type="match status" value="1"/>
</dbReference>
<keyword evidence="1" id="KW-0805">Transcription regulation</keyword>
<dbReference type="GO" id="GO:0043565">
    <property type="term" value="F:sequence-specific DNA binding"/>
    <property type="evidence" value="ECO:0007669"/>
    <property type="project" value="InterPro"/>
</dbReference>
<dbReference type="PRINTS" id="PR00032">
    <property type="entry name" value="HTHARAC"/>
</dbReference>
<dbReference type="PANTHER" id="PTHR46796">
    <property type="entry name" value="HTH-TYPE TRANSCRIPTIONAL ACTIVATOR RHAS-RELATED"/>
    <property type="match status" value="1"/>
</dbReference>
<reference evidence="6" key="1">
    <citation type="submission" date="2020-05" db="EMBL/GenBank/DDBJ databases">
        <title>Chitinophaga laudate sp. nov., isolated from a tropical peat swamp.</title>
        <authorList>
            <person name="Goh C.B.S."/>
            <person name="Lee M.S."/>
            <person name="Parimannan S."/>
            <person name="Pasbakhsh P."/>
            <person name="Yule C.M."/>
            <person name="Rajandas H."/>
            <person name="Loke S."/>
            <person name="Croft L."/>
            <person name="Tan J.B.L."/>
        </authorList>
    </citation>
    <scope>NUCLEOTIDE SEQUENCE</scope>
    <source>
        <strain evidence="6">Mgbs1</strain>
    </source>
</reference>
<accession>A0A9Q5DB82</accession>
<feature type="domain" description="HTH araC/xylS-type" evidence="5">
    <location>
        <begin position="158"/>
        <end position="256"/>
    </location>
</feature>
<comment type="caution">
    <text evidence="6">The sequence shown here is derived from an EMBL/GenBank/DDBJ whole genome shotgun (WGS) entry which is preliminary data.</text>
</comment>
<keyword evidence="2" id="KW-0238">DNA-binding</keyword>
<dbReference type="InterPro" id="IPR018060">
    <property type="entry name" value="HTH_AraC"/>
</dbReference>
<evidence type="ECO:0000256" key="2">
    <source>
        <dbReference type="ARBA" id="ARBA00023125"/>
    </source>
</evidence>
<dbReference type="Pfam" id="PF12833">
    <property type="entry name" value="HTH_18"/>
    <property type="match status" value="1"/>
</dbReference>
<dbReference type="AlphaFoldDB" id="A0A9Q5DB82"/>
<dbReference type="OrthoDB" id="511992at2"/>
<evidence type="ECO:0000313" key="7">
    <source>
        <dbReference type="Proteomes" id="UP000281028"/>
    </source>
</evidence>